<dbReference type="PROSITE" id="PS00108">
    <property type="entry name" value="PROTEIN_KINASE_ST"/>
    <property type="match status" value="1"/>
</dbReference>
<evidence type="ECO:0000256" key="14">
    <source>
        <dbReference type="RuleBase" id="RU000304"/>
    </source>
</evidence>
<dbReference type="GO" id="GO:0004674">
    <property type="term" value="F:protein serine/threonine kinase activity"/>
    <property type="evidence" value="ECO:0007669"/>
    <property type="project" value="UniProtKB-KW"/>
</dbReference>
<dbReference type="AlphaFoldDB" id="A0A286UBN3"/>
<evidence type="ECO:0000256" key="8">
    <source>
        <dbReference type="ARBA" id="ARBA00047899"/>
    </source>
</evidence>
<feature type="compositionally biased region" description="Polar residues" evidence="16">
    <location>
        <begin position="78"/>
        <end position="107"/>
    </location>
</feature>
<proteinExistence type="inferred from homology"/>
<evidence type="ECO:0000256" key="12">
    <source>
        <dbReference type="PIRSR" id="PIRSR630616-3"/>
    </source>
</evidence>
<protein>
    <recommendedName>
        <fullName evidence="2 15">Aurora kinase</fullName>
        <ecNumber evidence="1 15">2.7.11.1</ecNumber>
    </recommendedName>
</protein>
<keyword evidence="6 15" id="KW-0418">Kinase</keyword>
<dbReference type="GO" id="GO:0051233">
    <property type="term" value="C:spindle midzone"/>
    <property type="evidence" value="ECO:0007669"/>
    <property type="project" value="UniProtKB-ARBA"/>
</dbReference>
<dbReference type="FunFam" id="1.10.510.10:FF:000235">
    <property type="entry name" value="Serine/threonine-protein kinase ark1"/>
    <property type="match status" value="1"/>
</dbReference>
<feature type="binding site" evidence="11">
    <location>
        <begin position="267"/>
        <end position="269"/>
    </location>
    <ligand>
        <name>ATP</name>
        <dbReference type="ChEBI" id="CHEBI:30616"/>
    </ligand>
</feature>
<gene>
    <name evidence="18" type="ORF">PNOK_0704200</name>
</gene>
<feature type="binding site" evidence="11 13">
    <location>
        <position position="218"/>
    </location>
    <ligand>
        <name>ATP</name>
        <dbReference type="ChEBI" id="CHEBI:30616"/>
    </ligand>
</feature>
<accession>A0A286UBN3</accession>
<comment type="catalytic activity">
    <reaction evidence="9 15">
        <text>L-seryl-[protein] + ATP = O-phospho-L-seryl-[protein] + ADP + H(+)</text>
        <dbReference type="Rhea" id="RHEA:17989"/>
        <dbReference type="Rhea" id="RHEA-COMP:9863"/>
        <dbReference type="Rhea" id="RHEA-COMP:11604"/>
        <dbReference type="ChEBI" id="CHEBI:15378"/>
        <dbReference type="ChEBI" id="CHEBI:29999"/>
        <dbReference type="ChEBI" id="CHEBI:30616"/>
        <dbReference type="ChEBI" id="CHEBI:83421"/>
        <dbReference type="ChEBI" id="CHEBI:456216"/>
        <dbReference type="EC" id="2.7.11.1"/>
    </reaction>
</comment>
<feature type="binding site" evidence="11">
    <location>
        <begin position="316"/>
        <end position="317"/>
    </location>
    <ligand>
        <name>ATP</name>
        <dbReference type="ChEBI" id="CHEBI:30616"/>
    </ligand>
</feature>
<comment type="similarity">
    <text evidence="15">Belongs to the protein kinase superfamily. Ser/Thr protein kinase family. Aurora subfamily.</text>
</comment>
<dbReference type="InterPro" id="IPR017441">
    <property type="entry name" value="Protein_kinase_ATP_BS"/>
</dbReference>
<evidence type="ECO:0000256" key="10">
    <source>
        <dbReference type="PIRSR" id="PIRSR630616-1"/>
    </source>
</evidence>
<evidence type="ECO:0000256" key="2">
    <source>
        <dbReference type="ARBA" id="ARBA00021157"/>
    </source>
</evidence>
<dbReference type="FunCoup" id="A0A286UBN3">
    <property type="interactions" value="401"/>
</dbReference>
<dbReference type="GO" id="GO:0000819">
    <property type="term" value="P:sister chromatid segregation"/>
    <property type="evidence" value="ECO:0007669"/>
    <property type="project" value="UniProtKB-ARBA"/>
</dbReference>
<dbReference type="InterPro" id="IPR008271">
    <property type="entry name" value="Ser/Thr_kinase_AS"/>
</dbReference>
<evidence type="ECO:0000313" key="19">
    <source>
        <dbReference type="Proteomes" id="UP000217199"/>
    </source>
</evidence>
<evidence type="ECO:0000256" key="11">
    <source>
        <dbReference type="PIRSR" id="PIRSR630616-2"/>
    </source>
</evidence>
<keyword evidence="5 11" id="KW-0547">Nucleotide-binding</keyword>
<dbReference type="GO" id="GO:0032133">
    <property type="term" value="C:chromosome passenger complex"/>
    <property type="evidence" value="ECO:0007669"/>
    <property type="project" value="UniProtKB-ARBA"/>
</dbReference>
<dbReference type="Gene3D" id="1.10.510.10">
    <property type="entry name" value="Transferase(Phosphotransferase) domain 1"/>
    <property type="match status" value="1"/>
</dbReference>
<evidence type="ECO:0000256" key="1">
    <source>
        <dbReference type="ARBA" id="ARBA00012513"/>
    </source>
</evidence>
<dbReference type="SUPFAM" id="SSF56112">
    <property type="entry name" value="Protein kinase-like (PK-like)"/>
    <property type="match status" value="1"/>
</dbReference>
<reference evidence="18 19" key="1">
    <citation type="journal article" date="2017" name="Mol. Ecol.">
        <title>Comparative and population genomic landscape of Phellinus noxius: A hypervariable fungus causing root rot in trees.</title>
        <authorList>
            <person name="Chung C.L."/>
            <person name="Lee T.J."/>
            <person name="Akiba M."/>
            <person name="Lee H.H."/>
            <person name="Kuo T.H."/>
            <person name="Liu D."/>
            <person name="Ke H.M."/>
            <person name="Yokoi T."/>
            <person name="Roa M.B."/>
            <person name="Lu M.J."/>
            <person name="Chang Y.Y."/>
            <person name="Ann P.J."/>
            <person name="Tsai J.N."/>
            <person name="Chen C.Y."/>
            <person name="Tzean S.S."/>
            <person name="Ota Y."/>
            <person name="Hattori T."/>
            <person name="Sahashi N."/>
            <person name="Liou R.F."/>
            <person name="Kikuchi T."/>
            <person name="Tsai I.J."/>
        </authorList>
    </citation>
    <scope>NUCLEOTIDE SEQUENCE [LARGE SCALE GENOMIC DNA]</scope>
    <source>
        <strain evidence="18 19">FFPRI411160</strain>
    </source>
</reference>
<dbReference type="FunFam" id="3.30.200.20:FF:000042">
    <property type="entry name" value="Aurora kinase A"/>
    <property type="match status" value="1"/>
</dbReference>
<evidence type="ECO:0000256" key="5">
    <source>
        <dbReference type="ARBA" id="ARBA00022741"/>
    </source>
</evidence>
<evidence type="ECO:0000313" key="18">
    <source>
        <dbReference type="EMBL" id="PAV16978.1"/>
    </source>
</evidence>
<dbReference type="SMART" id="SM00220">
    <property type="entry name" value="S_TKc"/>
    <property type="match status" value="1"/>
</dbReference>
<feature type="region of interest" description="Disordered" evidence="16">
    <location>
        <begin position="20"/>
        <end position="52"/>
    </location>
</feature>
<dbReference type="STRING" id="2282107.A0A286UBN3"/>
<dbReference type="OrthoDB" id="377346at2759"/>
<dbReference type="GO" id="GO:1902115">
    <property type="term" value="P:regulation of organelle assembly"/>
    <property type="evidence" value="ECO:0007669"/>
    <property type="project" value="UniProtKB-ARBA"/>
</dbReference>
<dbReference type="PROSITE" id="PS00107">
    <property type="entry name" value="PROTEIN_KINASE_ATP"/>
    <property type="match status" value="1"/>
</dbReference>
<organism evidence="18 19">
    <name type="scientific">Pyrrhoderma noxium</name>
    <dbReference type="NCBI Taxonomy" id="2282107"/>
    <lineage>
        <taxon>Eukaryota</taxon>
        <taxon>Fungi</taxon>
        <taxon>Dikarya</taxon>
        <taxon>Basidiomycota</taxon>
        <taxon>Agaricomycotina</taxon>
        <taxon>Agaricomycetes</taxon>
        <taxon>Hymenochaetales</taxon>
        <taxon>Hymenochaetaceae</taxon>
        <taxon>Pyrrhoderma</taxon>
    </lineage>
</organism>
<keyword evidence="3 14" id="KW-0723">Serine/threonine-protein kinase</keyword>
<evidence type="ECO:0000256" key="6">
    <source>
        <dbReference type="ARBA" id="ARBA00022777"/>
    </source>
</evidence>
<feature type="cross-link" description="Glycyl lysine isopeptide (Lys-Gly) (interchain with G-Cter in SUMO2)" evidence="12">
    <location>
        <position position="314"/>
    </location>
</feature>
<sequence>MTTKATTVTNLTRQLSNLDLTNKDKAASTTSSSNIRQPIPHKKTSSNSLKLPSKFAPTREIAHSSSSSHLSGAVKLTAASSGHIRTNSTVSRTGQTTRINSTTTNAKSTQRTRTNSSATTSSTRSGSPTRSAAANAAQLLDIGQYDGGFELENEKRGSAVFGEAAELLALDSSRAAFRPTRDWNLTSFEIGRPLGKGKFGRVYMVRTKCEPQYILALKCLYKSEIVESKVEKQIRREIEIQQNLRHPHILRLYGYFHDEKRIFLMLEFAGKGELYKQLNKSGSFSEKRSSRYIDQMADALSYLHSKHVIHRDIKPENLLLGINGELKIGDFGWSVHAPGNRRKTLCGTLDYLPPEMVLGKEHNEKVDYWALGVLTYEFLCGAPPFEDLTGYNATYKRIAKVDLKIPPKVSAQAKDLIQKLLQLEPANRLPLSEVLKHPWITMYRKRSTGSISPPK</sequence>
<feature type="active site" description="Proton acceptor" evidence="10">
    <location>
        <position position="312"/>
    </location>
</feature>
<dbReference type="InterPro" id="IPR030616">
    <property type="entry name" value="Aur-like"/>
</dbReference>
<dbReference type="GO" id="GO:0072479">
    <property type="term" value="P:response to mitotic cell cycle spindle assembly checkpoint signaling"/>
    <property type="evidence" value="ECO:0007669"/>
    <property type="project" value="UniProtKB-ARBA"/>
</dbReference>
<dbReference type="GO" id="GO:0044779">
    <property type="term" value="P:meiotic spindle checkpoint signaling"/>
    <property type="evidence" value="ECO:0007669"/>
    <property type="project" value="UniProtKB-ARBA"/>
</dbReference>
<dbReference type="PROSITE" id="PS50011">
    <property type="entry name" value="PROTEIN_KINASE_DOM"/>
    <property type="match status" value="1"/>
</dbReference>
<evidence type="ECO:0000256" key="15">
    <source>
        <dbReference type="RuleBase" id="RU367134"/>
    </source>
</evidence>
<comment type="caution">
    <text evidence="18">The sequence shown here is derived from an EMBL/GenBank/DDBJ whole genome shotgun (WGS) entry which is preliminary data.</text>
</comment>
<dbReference type="GO" id="GO:0032465">
    <property type="term" value="P:regulation of cytokinesis"/>
    <property type="evidence" value="ECO:0007669"/>
    <property type="project" value="UniProtKB-ARBA"/>
</dbReference>
<dbReference type="EC" id="2.7.11.1" evidence="1 15"/>
<comment type="catalytic activity">
    <reaction evidence="8 15">
        <text>L-threonyl-[protein] + ATP = O-phospho-L-threonyl-[protein] + ADP + H(+)</text>
        <dbReference type="Rhea" id="RHEA:46608"/>
        <dbReference type="Rhea" id="RHEA-COMP:11060"/>
        <dbReference type="Rhea" id="RHEA-COMP:11605"/>
        <dbReference type="ChEBI" id="CHEBI:15378"/>
        <dbReference type="ChEBI" id="CHEBI:30013"/>
        <dbReference type="ChEBI" id="CHEBI:30616"/>
        <dbReference type="ChEBI" id="CHEBI:61977"/>
        <dbReference type="ChEBI" id="CHEBI:456216"/>
        <dbReference type="EC" id="2.7.11.1"/>
    </reaction>
</comment>
<dbReference type="GO" id="GO:0045143">
    <property type="term" value="P:homologous chromosome segregation"/>
    <property type="evidence" value="ECO:0007669"/>
    <property type="project" value="UniProtKB-ARBA"/>
</dbReference>
<evidence type="ECO:0000259" key="17">
    <source>
        <dbReference type="PROSITE" id="PS50011"/>
    </source>
</evidence>
<dbReference type="EMBL" id="NBII01000007">
    <property type="protein sequence ID" value="PAV16978.1"/>
    <property type="molecule type" value="Genomic_DNA"/>
</dbReference>
<dbReference type="Pfam" id="PF00069">
    <property type="entry name" value="Pkinase"/>
    <property type="match status" value="1"/>
</dbReference>
<feature type="binding site" evidence="11">
    <location>
        <position position="330"/>
    </location>
    <ligand>
        <name>ATP</name>
        <dbReference type="ChEBI" id="CHEBI:30616"/>
    </ligand>
</feature>
<dbReference type="InterPro" id="IPR000719">
    <property type="entry name" value="Prot_kinase_dom"/>
</dbReference>
<keyword evidence="7 11" id="KW-0067">ATP-binding</keyword>
<evidence type="ECO:0000256" key="7">
    <source>
        <dbReference type="ARBA" id="ARBA00022840"/>
    </source>
</evidence>
<dbReference type="Proteomes" id="UP000217199">
    <property type="component" value="Unassembled WGS sequence"/>
</dbReference>
<dbReference type="PANTHER" id="PTHR24350">
    <property type="entry name" value="SERINE/THREONINE-PROTEIN KINASE IAL-RELATED"/>
    <property type="match status" value="1"/>
</dbReference>
<dbReference type="InParanoid" id="A0A286UBN3"/>
<name>A0A286UBN3_9AGAM</name>
<keyword evidence="19" id="KW-1185">Reference proteome</keyword>
<feature type="domain" description="Protein kinase" evidence="17">
    <location>
        <begin position="188"/>
        <end position="440"/>
    </location>
</feature>
<feature type="compositionally biased region" description="Polar residues" evidence="16">
    <location>
        <begin position="27"/>
        <end position="36"/>
    </location>
</feature>
<feature type="region of interest" description="Disordered" evidence="16">
    <location>
        <begin position="78"/>
        <end position="132"/>
    </location>
</feature>
<dbReference type="GO" id="GO:0005524">
    <property type="term" value="F:ATP binding"/>
    <property type="evidence" value="ECO:0007669"/>
    <property type="project" value="UniProtKB-UniRule"/>
</dbReference>
<feature type="binding site" evidence="11">
    <location>
        <position position="198"/>
    </location>
    <ligand>
        <name>ATP</name>
        <dbReference type="ChEBI" id="CHEBI:30616"/>
    </ligand>
</feature>
<dbReference type="GO" id="GO:0008608">
    <property type="term" value="P:attachment of spindle microtubules to kinetochore"/>
    <property type="evidence" value="ECO:0007669"/>
    <property type="project" value="UniProtKB-ARBA"/>
</dbReference>
<evidence type="ECO:0000256" key="3">
    <source>
        <dbReference type="ARBA" id="ARBA00022527"/>
    </source>
</evidence>
<evidence type="ECO:0000256" key="4">
    <source>
        <dbReference type="ARBA" id="ARBA00022679"/>
    </source>
</evidence>
<dbReference type="GO" id="GO:0090266">
    <property type="term" value="P:regulation of mitotic cell cycle spindle assembly checkpoint"/>
    <property type="evidence" value="ECO:0007669"/>
    <property type="project" value="UniProtKB-ARBA"/>
</dbReference>
<dbReference type="InterPro" id="IPR011009">
    <property type="entry name" value="Kinase-like_dom_sf"/>
</dbReference>
<evidence type="ECO:0000256" key="16">
    <source>
        <dbReference type="SAM" id="MobiDB-lite"/>
    </source>
</evidence>
<evidence type="ECO:0000256" key="9">
    <source>
        <dbReference type="ARBA" id="ARBA00048679"/>
    </source>
</evidence>
<dbReference type="CDD" id="cd14007">
    <property type="entry name" value="STKc_Aurora"/>
    <property type="match status" value="1"/>
</dbReference>
<dbReference type="GO" id="GO:0000776">
    <property type="term" value="C:kinetochore"/>
    <property type="evidence" value="ECO:0007669"/>
    <property type="project" value="UniProtKB-ARBA"/>
</dbReference>
<evidence type="ECO:0000256" key="13">
    <source>
        <dbReference type="PROSITE-ProRule" id="PRU10141"/>
    </source>
</evidence>
<keyword evidence="4 15" id="KW-0808">Transferase</keyword>
<feature type="compositionally biased region" description="Low complexity" evidence="16">
    <location>
        <begin position="108"/>
        <end position="132"/>
    </location>
</feature>